<feature type="region of interest" description="Disordered" evidence="2">
    <location>
        <begin position="282"/>
        <end position="313"/>
    </location>
</feature>
<evidence type="ECO:0000256" key="1">
    <source>
        <dbReference type="ARBA" id="ARBA00008007"/>
    </source>
</evidence>
<dbReference type="CDD" id="cd06223">
    <property type="entry name" value="PRTases_typeI"/>
    <property type="match status" value="1"/>
</dbReference>
<evidence type="ECO:0000256" key="2">
    <source>
        <dbReference type="SAM" id="MobiDB-lite"/>
    </source>
</evidence>
<name>A0A495EUU6_9MICC</name>
<dbReference type="EMBL" id="RBIR01000002">
    <property type="protein sequence ID" value="RKR20359.1"/>
    <property type="molecule type" value="Genomic_DNA"/>
</dbReference>
<dbReference type="PANTHER" id="PTHR47505">
    <property type="entry name" value="DNA UTILIZATION PROTEIN YHGH"/>
    <property type="match status" value="1"/>
</dbReference>
<organism evidence="4 5">
    <name type="scientific">Arthrobacter oryzae</name>
    <dbReference type="NCBI Taxonomy" id="409290"/>
    <lineage>
        <taxon>Bacteria</taxon>
        <taxon>Bacillati</taxon>
        <taxon>Actinomycetota</taxon>
        <taxon>Actinomycetes</taxon>
        <taxon>Micrococcales</taxon>
        <taxon>Micrococcaceae</taxon>
        <taxon>Arthrobacter</taxon>
    </lineage>
</organism>
<dbReference type="SUPFAM" id="SSF53271">
    <property type="entry name" value="PRTase-like"/>
    <property type="match status" value="1"/>
</dbReference>
<keyword evidence="4" id="KW-0808">Transferase</keyword>
<protein>
    <submittedName>
        <fullName evidence="4">Putative amidophosphoribosyltransferase</fullName>
    </submittedName>
</protein>
<feature type="compositionally biased region" description="Basic residues" evidence="2">
    <location>
        <begin position="221"/>
        <end position="230"/>
    </location>
</feature>
<dbReference type="RefSeq" id="WP_120950794.1">
    <property type="nucleotide sequence ID" value="NZ_RBIR01000002.1"/>
</dbReference>
<proteinExistence type="inferred from homology"/>
<dbReference type="Pfam" id="PF00156">
    <property type="entry name" value="Pribosyltran"/>
    <property type="match status" value="1"/>
</dbReference>
<dbReference type="PANTHER" id="PTHR47505:SF1">
    <property type="entry name" value="DNA UTILIZATION PROTEIN YHGH"/>
    <property type="match status" value="1"/>
</dbReference>
<comment type="caution">
    <text evidence="4">The sequence shown here is derived from an EMBL/GenBank/DDBJ whole genome shotgun (WGS) entry which is preliminary data.</text>
</comment>
<dbReference type="Proteomes" id="UP000276055">
    <property type="component" value="Unassembled WGS sequence"/>
</dbReference>
<accession>A0A495EUU6</accession>
<evidence type="ECO:0000259" key="3">
    <source>
        <dbReference type="Pfam" id="PF00156"/>
    </source>
</evidence>
<feature type="region of interest" description="Disordered" evidence="2">
    <location>
        <begin position="201"/>
        <end position="237"/>
    </location>
</feature>
<reference evidence="4 5" key="1">
    <citation type="submission" date="2018-10" db="EMBL/GenBank/DDBJ databases">
        <title>Genomic Encyclopedia of Type Strains, Phase IV (KMG-IV): sequencing the most valuable type-strain genomes for metagenomic binning, comparative biology and taxonomic classification.</title>
        <authorList>
            <person name="Goeker M."/>
        </authorList>
    </citation>
    <scope>NUCLEOTIDE SEQUENCE [LARGE SCALE GENOMIC DNA]</scope>
    <source>
        <strain evidence="4 5">DSM 25586</strain>
    </source>
</reference>
<comment type="similarity">
    <text evidence="1">Belongs to the ComF/GntX family.</text>
</comment>
<dbReference type="OrthoDB" id="5244859at2"/>
<gene>
    <name evidence="4" type="ORF">C8D78_0992</name>
</gene>
<evidence type="ECO:0000313" key="4">
    <source>
        <dbReference type="EMBL" id="RKR20359.1"/>
    </source>
</evidence>
<sequence length="313" mass="32201">MKHTTRRRPATDPDLAPPAPAAARHRGSYDRPLARLADLTAAAAAEVLALVMPVDCVCCGAEDAALCGVCSRRLRLLTLRPFRAELQAPALVDVDGSALLPVVAAGAYRAELAQCLLSFKSHGQSRLAGELAQALARAVHAAAGQAQGVALVPVPTSSAAFRKRGFSPVHLLLRRLLRAGSIPGFTVADALRKTVPPARSRVPLTGVRDQPGGQKGLSRGARSRRVRGSMRARAGPWSPSVAGRPCIIIDDVLTTGATVAEAARALRAAGALVTGAVAVAATRPPAPSDGQAVSPAVAGPGGGEQKNKPEKDE</sequence>
<dbReference type="GO" id="GO:0016757">
    <property type="term" value="F:glycosyltransferase activity"/>
    <property type="evidence" value="ECO:0007669"/>
    <property type="project" value="UniProtKB-KW"/>
</dbReference>
<evidence type="ECO:0000313" key="5">
    <source>
        <dbReference type="Proteomes" id="UP000276055"/>
    </source>
</evidence>
<feature type="region of interest" description="Disordered" evidence="2">
    <location>
        <begin position="1"/>
        <end position="27"/>
    </location>
</feature>
<keyword evidence="4" id="KW-0328">Glycosyltransferase</keyword>
<feature type="domain" description="Phosphoribosyltransferase" evidence="3">
    <location>
        <begin position="236"/>
        <end position="281"/>
    </location>
</feature>
<dbReference type="InterPro" id="IPR000836">
    <property type="entry name" value="PRTase_dom"/>
</dbReference>
<dbReference type="InterPro" id="IPR029057">
    <property type="entry name" value="PRTase-like"/>
</dbReference>
<dbReference type="InterPro" id="IPR051910">
    <property type="entry name" value="ComF/GntX_DNA_util-trans"/>
</dbReference>
<dbReference type="AlphaFoldDB" id="A0A495EUU6"/>
<dbReference type="Gene3D" id="3.40.50.2020">
    <property type="match status" value="1"/>
</dbReference>